<protein>
    <recommendedName>
        <fullName evidence="1">AMMECR1 domain-containing protein</fullName>
    </recommendedName>
</protein>
<dbReference type="InterPro" id="IPR002733">
    <property type="entry name" value="AMMECR1_domain"/>
</dbReference>
<dbReference type="EMBL" id="FAXN01000038">
    <property type="protein sequence ID" value="CUV65509.1"/>
    <property type="molecule type" value="Genomic_DNA"/>
</dbReference>
<accession>A0A0S4XNH8</accession>
<dbReference type="AlphaFoldDB" id="A0A0S4XNH8"/>
<proteinExistence type="predicted"/>
<dbReference type="InterPro" id="IPR027485">
    <property type="entry name" value="AMMECR1_N"/>
</dbReference>
<dbReference type="InterPro" id="IPR027623">
    <property type="entry name" value="AmmeMemoSam_A"/>
</dbReference>
<name>A0A0S4XNH8_9BACT</name>
<evidence type="ECO:0000313" key="2">
    <source>
        <dbReference type="EMBL" id="CUV65509.1"/>
    </source>
</evidence>
<dbReference type="Pfam" id="PF01871">
    <property type="entry name" value="AMMECR1"/>
    <property type="match status" value="1"/>
</dbReference>
<organism evidence="2">
    <name type="scientific">Sulfurovum sp. enrichment culture clone C5</name>
    <dbReference type="NCBI Taxonomy" id="497650"/>
    <lineage>
        <taxon>Bacteria</taxon>
        <taxon>Pseudomonadati</taxon>
        <taxon>Campylobacterota</taxon>
        <taxon>Epsilonproteobacteria</taxon>
        <taxon>Campylobacterales</taxon>
        <taxon>Sulfurovaceae</taxon>
        <taxon>Sulfurovum</taxon>
        <taxon>environmental samples</taxon>
    </lineage>
</organism>
<dbReference type="NCBIfam" id="TIGR00296">
    <property type="entry name" value="TIGR00296 family protein"/>
    <property type="match status" value="1"/>
</dbReference>
<dbReference type="InterPro" id="IPR023473">
    <property type="entry name" value="AMMECR1"/>
</dbReference>
<reference evidence="2" key="1">
    <citation type="submission" date="2015-11" db="EMBL/GenBank/DDBJ databases">
        <authorList>
            <person name="Zhang Y."/>
            <person name="Guo Z."/>
        </authorList>
    </citation>
    <scope>NUCLEOTIDE SEQUENCE</scope>
    <source>
        <strain evidence="2">BN30871</strain>
    </source>
</reference>
<dbReference type="NCBIfam" id="TIGR04335">
    <property type="entry name" value="AmmeMemoSam_A"/>
    <property type="match status" value="1"/>
</dbReference>
<gene>
    <name evidence="2" type="ORF">BN3087_380025</name>
</gene>
<evidence type="ECO:0000259" key="1">
    <source>
        <dbReference type="PROSITE" id="PS51112"/>
    </source>
</evidence>
<feature type="domain" description="AMMECR1" evidence="1">
    <location>
        <begin position="1"/>
        <end position="180"/>
    </location>
</feature>
<dbReference type="PANTHER" id="PTHR13016">
    <property type="entry name" value="AMMECR1 HOMOLOG"/>
    <property type="match status" value="1"/>
</dbReference>
<dbReference type="PANTHER" id="PTHR13016:SF0">
    <property type="entry name" value="AMME SYNDROME CANDIDATE GENE 1 PROTEIN"/>
    <property type="match status" value="1"/>
</dbReference>
<dbReference type="InterPro" id="IPR036071">
    <property type="entry name" value="AMMECR1_dom_sf"/>
</dbReference>
<dbReference type="SUPFAM" id="SSF143447">
    <property type="entry name" value="AMMECR1-like"/>
    <property type="match status" value="1"/>
</dbReference>
<dbReference type="Gene3D" id="3.30.700.20">
    <property type="entry name" value="Hypothetical protein ph0010, domain 1"/>
    <property type="match status" value="1"/>
</dbReference>
<dbReference type="Gene3D" id="3.30.1490.150">
    <property type="entry name" value="Hypothetical protein ph0010, domain 2"/>
    <property type="match status" value="1"/>
</dbReference>
<dbReference type="PROSITE" id="PS51112">
    <property type="entry name" value="AMMECR1"/>
    <property type="match status" value="1"/>
</dbReference>
<sequence length="180" mass="20524">MDKKILLEIAKKAISDTLTGNKSLEPDIQEHFIELKEKRATFVTLNLYGQLRGCIGSLTPYRSLFDDIVSNAKAAAFDDPRFMPLNSDEFKHIEIEISLLTLPQELYYQDINDLKNKIRVGIDGVILTLGGRRATFLPSVWEQLSDFDLFFVHLCQKAGLDGNCLNHHPKIEIYQAEKIK</sequence>